<dbReference type="InterPro" id="IPR012340">
    <property type="entry name" value="NA-bd_OB-fold"/>
</dbReference>
<organism evidence="3 4">
    <name type="scientific">Oldenlandia corymbosa var. corymbosa</name>
    <dbReference type="NCBI Taxonomy" id="529605"/>
    <lineage>
        <taxon>Eukaryota</taxon>
        <taxon>Viridiplantae</taxon>
        <taxon>Streptophyta</taxon>
        <taxon>Embryophyta</taxon>
        <taxon>Tracheophyta</taxon>
        <taxon>Spermatophyta</taxon>
        <taxon>Magnoliopsida</taxon>
        <taxon>eudicotyledons</taxon>
        <taxon>Gunneridae</taxon>
        <taxon>Pentapetalae</taxon>
        <taxon>asterids</taxon>
        <taxon>lamiids</taxon>
        <taxon>Gentianales</taxon>
        <taxon>Rubiaceae</taxon>
        <taxon>Rubioideae</taxon>
        <taxon>Spermacoceae</taxon>
        <taxon>Hedyotis-Oldenlandia complex</taxon>
        <taxon>Oldenlandia</taxon>
    </lineage>
</organism>
<evidence type="ECO:0000313" key="3">
    <source>
        <dbReference type="EMBL" id="CAI9101024.1"/>
    </source>
</evidence>
<dbReference type="Proteomes" id="UP001161247">
    <property type="component" value="Chromosome 3"/>
</dbReference>
<protein>
    <submittedName>
        <fullName evidence="3">OLC1v1038245C1</fullName>
    </submittedName>
</protein>
<keyword evidence="4" id="KW-1185">Reference proteome</keyword>
<dbReference type="EMBL" id="OX459120">
    <property type="protein sequence ID" value="CAI9101024.1"/>
    <property type="molecule type" value="Genomic_DNA"/>
</dbReference>
<evidence type="ECO:0000313" key="4">
    <source>
        <dbReference type="Proteomes" id="UP001161247"/>
    </source>
</evidence>
<gene>
    <name evidence="3" type="ORF">OLC1_LOCUS10710</name>
</gene>
<sequence>MKIMDLMIMVFQKMHLLLLLTPVASSETPVGGSQITIPDVNPIAQSETTIVAPPILMEAAQRYIVDINVLVPTKSIHSTKSIHFYIVVRVMTIWKMYHTQNMKDVKSLELALVDVQGSKIQVTIPARIIKDFVKYFKEHRIIKDFVKYFKEQGVCRRLSL</sequence>
<proteinExistence type="predicted"/>
<dbReference type="InterPro" id="IPR003871">
    <property type="entry name" value="RFA1B/D_OB_1st"/>
</dbReference>
<reference evidence="3" key="1">
    <citation type="submission" date="2023-03" db="EMBL/GenBank/DDBJ databases">
        <authorList>
            <person name="Julca I."/>
        </authorList>
    </citation>
    <scope>NUCLEOTIDE SEQUENCE</scope>
</reference>
<feature type="domain" description="Replication protein A 70 kDa DNA-binding subunit B/D first OB fold" evidence="2">
    <location>
        <begin position="83"/>
        <end position="142"/>
    </location>
</feature>
<keyword evidence="1" id="KW-0732">Signal</keyword>
<accession>A0AAV1CZH0</accession>
<dbReference type="Pfam" id="PF02721">
    <property type="entry name" value="DUF223"/>
    <property type="match status" value="1"/>
</dbReference>
<evidence type="ECO:0000259" key="2">
    <source>
        <dbReference type="Pfam" id="PF02721"/>
    </source>
</evidence>
<feature type="signal peptide" evidence="1">
    <location>
        <begin position="1"/>
        <end position="26"/>
    </location>
</feature>
<dbReference type="AlphaFoldDB" id="A0AAV1CZH0"/>
<evidence type="ECO:0000256" key="1">
    <source>
        <dbReference type="SAM" id="SignalP"/>
    </source>
</evidence>
<name>A0AAV1CZH0_OLDCO</name>
<feature type="chain" id="PRO_5043707158" evidence="1">
    <location>
        <begin position="27"/>
        <end position="160"/>
    </location>
</feature>
<dbReference type="Gene3D" id="2.40.50.140">
    <property type="entry name" value="Nucleic acid-binding proteins"/>
    <property type="match status" value="1"/>
</dbReference>